<dbReference type="Proteomes" id="UP000094527">
    <property type="component" value="Unassembled WGS sequence"/>
</dbReference>
<dbReference type="STRING" id="48709.A0A1D2MT80"/>
<evidence type="ECO:0000313" key="4">
    <source>
        <dbReference type="Proteomes" id="UP000094527"/>
    </source>
</evidence>
<comment type="caution">
    <text evidence="3">The sequence shown here is derived from an EMBL/GenBank/DDBJ whole genome shotgun (WGS) entry which is preliminary data.</text>
</comment>
<gene>
    <name evidence="3" type="ORF">Ocin01_10570</name>
</gene>
<organism evidence="3 4">
    <name type="scientific">Orchesella cincta</name>
    <name type="common">Springtail</name>
    <name type="synonym">Podura cincta</name>
    <dbReference type="NCBI Taxonomy" id="48709"/>
    <lineage>
        <taxon>Eukaryota</taxon>
        <taxon>Metazoa</taxon>
        <taxon>Ecdysozoa</taxon>
        <taxon>Arthropoda</taxon>
        <taxon>Hexapoda</taxon>
        <taxon>Collembola</taxon>
        <taxon>Entomobryomorpha</taxon>
        <taxon>Entomobryoidea</taxon>
        <taxon>Orchesellidae</taxon>
        <taxon>Orchesellinae</taxon>
        <taxon>Orchesella</taxon>
    </lineage>
</organism>
<dbReference type="InterPro" id="IPR000757">
    <property type="entry name" value="Beta-glucanase-like"/>
</dbReference>
<reference evidence="3 4" key="1">
    <citation type="journal article" date="2016" name="Genome Biol. Evol.">
        <title>Gene Family Evolution Reflects Adaptation to Soil Environmental Stressors in the Genome of the Collembolan Orchesella cincta.</title>
        <authorList>
            <person name="Faddeeva-Vakhrusheva A."/>
            <person name="Derks M.F."/>
            <person name="Anvar S.Y."/>
            <person name="Agamennone V."/>
            <person name="Suring W."/>
            <person name="Smit S."/>
            <person name="van Straalen N.M."/>
            <person name="Roelofs D."/>
        </authorList>
    </citation>
    <scope>NUCLEOTIDE SEQUENCE [LARGE SCALE GENOMIC DNA]</scope>
    <source>
        <tissue evidence="3">Mixed pool</tissue>
    </source>
</reference>
<dbReference type="GO" id="GO:0004553">
    <property type="term" value="F:hydrolase activity, hydrolyzing O-glycosyl compounds"/>
    <property type="evidence" value="ECO:0007669"/>
    <property type="project" value="InterPro"/>
</dbReference>
<dbReference type="PANTHER" id="PTHR10963">
    <property type="entry name" value="GLYCOSYL HYDROLASE-RELATED"/>
    <property type="match status" value="1"/>
</dbReference>
<feature type="domain" description="GH16" evidence="2">
    <location>
        <begin position="1"/>
        <end position="179"/>
    </location>
</feature>
<name>A0A1D2MT80_ORCCI</name>
<evidence type="ECO:0000256" key="1">
    <source>
        <dbReference type="ARBA" id="ARBA00006865"/>
    </source>
</evidence>
<dbReference type="Gene3D" id="2.60.120.200">
    <property type="match status" value="1"/>
</dbReference>
<dbReference type="OrthoDB" id="4781at2759"/>
<dbReference type="GO" id="GO:0005975">
    <property type="term" value="P:carbohydrate metabolic process"/>
    <property type="evidence" value="ECO:0007669"/>
    <property type="project" value="InterPro"/>
</dbReference>
<dbReference type="EMBL" id="LJIJ01000577">
    <property type="protein sequence ID" value="ODM96111.1"/>
    <property type="molecule type" value="Genomic_DNA"/>
</dbReference>
<keyword evidence="4" id="KW-1185">Reference proteome</keyword>
<accession>A0A1D2MT80</accession>
<proteinExistence type="inferred from homology"/>
<dbReference type="AlphaFoldDB" id="A0A1D2MT80"/>
<evidence type="ECO:0000259" key="2">
    <source>
        <dbReference type="PROSITE" id="PS51762"/>
    </source>
</evidence>
<comment type="similarity">
    <text evidence="1">Belongs to the glycosyl hydrolase 16 family.</text>
</comment>
<dbReference type="PANTHER" id="PTHR10963:SF55">
    <property type="entry name" value="GLYCOSIDE HYDROLASE FAMILY 16 PROTEIN"/>
    <property type="match status" value="1"/>
</dbReference>
<dbReference type="InterPro" id="IPR013320">
    <property type="entry name" value="ConA-like_dom_sf"/>
</dbReference>
<protein>
    <submittedName>
        <fullName evidence="3">Beta-1,3-glucan-binding protein</fullName>
    </submittedName>
</protein>
<dbReference type="SUPFAM" id="SSF49899">
    <property type="entry name" value="Concanavalin A-like lectins/glucanases"/>
    <property type="match status" value="1"/>
</dbReference>
<dbReference type="PROSITE" id="PS51762">
    <property type="entry name" value="GH16_2"/>
    <property type="match status" value="1"/>
</dbReference>
<evidence type="ECO:0000313" key="3">
    <source>
        <dbReference type="EMBL" id="ODM96111.1"/>
    </source>
</evidence>
<dbReference type="InterPro" id="IPR050546">
    <property type="entry name" value="Glycosyl_Hydrlase_16"/>
</dbReference>
<sequence>MAGGDWIEPVISLLPAEKFYGEDLRSGQIHLVDTRGNRNLFNENGIHVGSEQTCPDIRFGTGDNRKVEYYCLNTAENQGFDRDFHLYELEWTPDSITLKIDDEGVFSTPFPRPNMYKLWSGGREIPNPWEVEGTENPKLAPFDKEFYLAIGVKVGGISGFFSDDYSNRPYSKPWKNTDTINKSLQSFWVAGEH</sequence>